<dbReference type="Proteomes" id="UP001642487">
    <property type="component" value="Chromosome 3"/>
</dbReference>
<evidence type="ECO:0000313" key="5">
    <source>
        <dbReference type="Proteomes" id="UP001642487"/>
    </source>
</evidence>
<feature type="domain" description="AB hydrolase-1" evidence="3">
    <location>
        <begin position="82"/>
        <end position="185"/>
    </location>
</feature>
<dbReference type="PRINTS" id="PR00412">
    <property type="entry name" value="EPOXHYDRLASE"/>
</dbReference>
<reference evidence="4 5" key="1">
    <citation type="submission" date="2024-03" db="EMBL/GenBank/DDBJ databases">
        <authorList>
            <person name="Gkanogiannis A."/>
            <person name="Becerra Lopez-Lavalle L."/>
        </authorList>
    </citation>
    <scope>NUCLEOTIDE SEQUENCE [LARGE SCALE GENOMIC DNA]</scope>
</reference>
<dbReference type="SUPFAM" id="SSF53474">
    <property type="entry name" value="alpha/beta-Hydrolases"/>
    <property type="match status" value="1"/>
</dbReference>
<evidence type="ECO:0000313" key="4">
    <source>
        <dbReference type="EMBL" id="CAK9318502.1"/>
    </source>
</evidence>
<gene>
    <name evidence="4" type="ORF">CITCOLO1_LOCUS10471</name>
</gene>
<dbReference type="InterPro" id="IPR000639">
    <property type="entry name" value="Epox_hydrolase-like"/>
</dbReference>
<name>A0ABP0YIR1_9ROSI</name>
<evidence type="ECO:0000259" key="3">
    <source>
        <dbReference type="Pfam" id="PF00561"/>
    </source>
</evidence>
<dbReference type="Pfam" id="PF00561">
    <property type="entry name" value="Abhydrolase_1"/>
    <property type="match status" value="1"/>
</dbReference>
<dbReference type="Gene3D" id="3.40.50.1820">
    <property type="entry name" value="alpha/beta hydrolase"/>
    <property type="match status" value="1"/>
</dbReference>
<organism evidence="4 5">
    <name type="scientific">Citrullus colocynthis</name>
    <name type="common">colocynth</name>
    <dbReference type="NCBI Taxonomy" id="252529"/>
    <lineage>
        <taxon>Eukaryota</taxon>
        <taxon>Viridiplantae</taxon>
        <taxon>Streptophyta</taxon>
        <taxon>Embryophyta</taxon>
        <taxon>Tracheophyta</taxon>
        <taxon>Spermatophyta</taxon>
        <taxon>Magnoliopsida</taxon>
        <taxon>eudicotyledons</taxon>
        <taxon>Gunneridae</taxon>
        <taxon>Pentapetalae</taxon>
        <taxon>rosids</taxon>
        <taxon>fabids</taxon>
        <taxon>Cucurbitales</taxon>
        <taxon>Cucurbitaceae</taxon>
        <taxon>Benincaseae</taxon>
        <taxon>Citrullus</taxon>
    </lineage>
</organism>
<sequence length="378" mass="43421">MLVDYGIFGESDVESMRGFYRQFLRKLFDFPILSPPIIESSIPQTESLKMENHQIEIATIRHTTLNVNGINLHVAEKGDSGPLILFIHGFPEVWYSWRHQILDLASRGYRAVAPDLRGYGDSDSPASVTDYTCFHIVGDLIALIDAIVGVEEKVFVVAHDWGAIIAWYLCLYRPDRVRALVNMSVTFNRRSSKRKPMESLRALYGDDYYICRFQEPGEIEAEFAEIGTERIMTEFLSYRIPKPLMMPKGRGKDKGHPLDAPISLPPWLTQQDIDYYVSKFDKNGFTGPINYYRNLDRNWELNAPFTGAQVKVPTKFIVGDLDLTYHSFGAKQYIHSGEMKKDVPFLEEVVVMEGVGHFLQEEKPDEISNHIYEFIKNF</sequence>
<evidence type="ECO:0000256" key="2">
    <source>
        <dbReference type="ARBA" id="ARBA00038334"/>
    </source>
</evidence>
<dbReference type="EMBL" id="OZ021737">
    <property type="protein sequence ID" value="CAK9318502.1"/>
    <property type="molecule type" value="Genomic_DNA"/>
</dbReference>
<dbReference type="InterPro" id="IPR000073">
    <property type="entry name" value="AB_hydrolase_1"/>
</dbReference>
<accession>A0ABP0YIR1</accession>
<evidence type="ECO:0000256" key="1">
    <source>
        <dbReference type="ARBA" id="ARBA00022801"/>
    </source>
</evidence>
<protein>
    <recommendedName>
        <fullName evidence="3">AB hydrolase-1 domain-containing protein</fullName>
    </recommendedName>
</protein>
<dbReference type="PANTHER" id="PTHR43329">
    <property type="entry name" value="EPOXIDE HYDROLASE"/>
    <property type="match status" value="1"/>
</dbReference>
<dbReference type="InterPro" id="IPR029058">
    <property type="entry name" value="AB_hydrolase_fold"/>
</dbReference>
<keyword evidence="1" id="KW-0378">Hydrolase</keyword>
<proteinExistence type="inferred from homology"/>
<keyword evidence="5" id="KW-1185">Reference proteome</keyword>
<comment type="similarity">
    <text evidence="2">Belongs to the AB hydrolase superfamily. Epoxide hydrolase family.</text>
</comment>